<dbReference type="PANTHER" id="PTHR43405">
    <property type="entry name" value="GLYCOSYL HYDROLASE DIGH"/>
    <property type="match status" value="1"/>
</dbReference>
<dbReference type="InterPro" id="IPR052177">
    <property type="entry name" value="Divisome_Glycosyl_Hydrolase"/>
</dbReference>
<dbReference type="EMBL" id="CACRSL010000003">
    <property type="protein sequence ID" value="VYS92060.1"/>
    <property type="molecule type" value="Genomic_DNA"/>
</dbReference>
<accession>A0A6N2SJX5</accession>
<feature type="region of interest" description="Disordered" evidence="2">
    <location>
        <begin position="1"/>
        <end position="99"/>
    </location>
</feature>
<proteinExistence type="predicted"/>
<protein>
    <recommendedName>
        <fullName evidence="3">Glycosyl hydrolase-like 10 domain-containing protein</fullName>
    </recommendedName>
</protein>
<keyword evidence="1" id="KW-0732">Signal</keyword>
<dbReference type="SUPFAM" id="SSF51445">
    <property type="entry name" value="(Trans)glycosidases"/>
    <property type="match status" value="1"/>
</dbReference>
<sequence>MVTSSGVLELRENSPSEEPEVDYEPESPSANEDLPLSPSSLAASSSQPEVSSSSQPAESSSGPASSAPSVVESSSSTVSSLAVSSSEPEKEPPQNNYQSTAVSGEVRAIWISYLDFNSLLKGRTQAQFTANIQGAFDNIKEMGLNTVFVQVRPYGDALYDSDYFPWSHTITGTEGVNPGYDPLAIMVKEAHARGLSIEAWINPYRVRHSGTTAALSSDNQAQKWLSAGSDSVVKTAVGIYYNPGSEEARQLIVDGVKEIVANYNVDGIHFDDYFYPTTDASFDSGTYAAYQNSGGTLSLADWRRENVNILVRQTYAAIKSINPSVKFGISPQGNMSNNYNVQYSDVAKWISTSGYVDYICPQVYFGFQNSTNPYDATVQKFNGMITAPGVDLYVGLAPYKIGTEDTWAGEGKNEWINGENILARMVGSARKNGHYKGFALYRYDSVFAPAAGVKAQVEAELSNLMDVLN</sequence>
<feature type="domain" description="Glycosyl hydrolase-like 10" evidence="3">
    <location>
        <begin position="105"/>
        <end position="403"/>
    </location>
</feature>
<feature type="compositionally biased region" description="Low complexity" evidence="2">
    <location>
        <begin position="34"/>
        <end position="86"/>
    </location>
</feature>
<evidence type="ECO:0000256" key="1">
    <source>
        <dbReference type="ARBA" id="ARBA00022729"/>
    </source>
</evidence>
<dbReference type="Pfam" id="PF02638">
    <property type="entry name" value="GHL10"/>
    <property type="match status" value="1"/>
</dbReference>
<dbReference type="AlphaFoldDB" id="A0A6N2SJX5"/>
<reference evidence="4" key="1">
    <citation type="submission" date="2019-11" db="EMBL/GenBank/DDBJ databases">
        <authorList>
            <person name="Feng L."/>
        </authorList>
    </citation>
    <scope>NUCLEOTIDE SEQUENCE</scope>
    <source>
        <strain evidence="4">AundefinedLFYP135</strain>
    </source>
</reference>
<evidence type="ECO:0000256" key="2">
    <source>
        <dbReference type="SAM" id="MobiDB-lite"/>
    </source>
</evidence>
<dbReference type="PANTHER" id="PTHR43405:SF1">
    <property type="entry name" value="GLYCOSYL HYDROLASE DIGH"/>
    <property type="match status" value="1"/>
</dbReference>
<name>A0A6N2SJX5_9FIRM</name>
<dbReference type="Gene3D" id="3.20.20.80">
    <property type="entry name" value="Glycosidases"/>
    <property type="match status" value="1"/>
</dbReference>
<dbReference type="InterPro" id="IPR017853">
    <property type="entry name" value="GH"/>
</dbReference>
<feature type="compositionally biased region" description="Acidic residues" evidence="2">
    <location>
        <begin position="15"/>
        <end position="25"/>
    </location>
</feature>
<evidence type="ECO:0000313" key="4">
    <source>
        <dbReference type="EMBL" id="VYS92060.1"/>
    </source>
</evidence>
<gene>
    <name evidence="4" type="ORF">AULFYP135_00919</name>
</gene>
<evidence type="ECO:0000259" key="3">
    <source>
        <dbReference type="Pfam" id="PF02638"/>
    </source>
</evidence>
<dbReference type="InterPro" id="IPR003790">
    <property type="entry name" value="GHL10"/>
</dbReference>
<organism evidence="4">
    <name type="scientific">uncultured Anaerotruncus sp</name>
    <dbReference type="NCBI Taxonomy" id="905011"/>
    <lineage>
        <taxon>Bacteria</taxon>
        <taxon>Bacillati</taxon>
        <taxon>Bacillota</taxon>
        <taxon>Clostridia</taxon>
        <taxon>Eubacteriales</taxon>
        <taxon>Oscillospiraceae</taxon>
        <taxon>Anaerotruncus</taxon>
        <taxon>environmental samples</taxon>
    </lineage>
</organism>